<evidence type="ECO:0000313" key="1">
    <source>
        <dbReference type="EMBL" id="BCK53351.1"/>
    </source>
</evidence>
<dbReference type="AlphaFoldDB" id="A0A7G1KEL9"/>
<dbReference type="EMBL" id="AP023396">
    <property type="protein sequence ID" value="BCK53351.1"/>
    <property type="molecule type" value="Genomic_DNA"/>
</dbReference>
<reference evidence="1 2" key="1">
    <citation type="submission" date="2020-08" db="EMBL/GenBank/DDBJ databases">
        <title>Genome Sequencing of Nocardia wallacei strain FMUON74 and assembly.</title>
        <authorList>
            <person name="Toyokawa M."/>
            <person name="Uesaka K."/>
        </authorList>
    </citation>
    <scope>NUCLEOTIDE SEQUENCE [LARGE SCALE GENOMIC DNA]</scope>
    <source>
        <strain evidence="1 2">FMUON74</strain>
    </source>
</reference>
<evidence type="ECO:0000313" key="2">
    <source>
        <dbReference type="Proteomes" id="UP000516173"/>
    </source>
</evidence>
<dbReference type="RefSeq" id="WP_187686910.1">
    <property type="nucleotide sequence ID" value="NZ_AP023396.1"/>
</dbReference>
<protein>
    <submittedName>
        <fullName evidence="1">Uncharacterized protein</fullName>
    </submittedName>
</protein>
<keyword evidence="2" id="KW-1185">Reference proteome</keyword>
<dbReference type="GeneID" id="80345733"/>
<dbReference type="KEGG" id="nwl:NWFMUON74_11230"/>
<accession>A0A7G1KEL9</accession>
<sequence length="109" mass="11910">MKLKFLGSGGSDRNGCPTLYANDEGYVVQAWRTDRVGTVELPHLLLGFLEPDTFIAARLTDTGRGTFTLTGVPVTDRETLAQMAIAENETAVEVPKAERTYYGGVSRTR</sequence>
<gene>
    <name evidence="1" type="ORF">NWFMUON74_11230</name>
</gene>
<dbReference type="Proteomes" id="UP000516173">
    <property type="component" value="Chromosome"/>
</dbReference>
<proteinExistence type="predicted"/>
<organism evidence="1 2">
    <name type="scientific">Nocardia wallacei</name>
    <dbReference type="NCBI Taxonomy" id="480035"/>
    <lineage>
        <taxon>Bacteria</taxon>
        <taxon>Bacillati</taxon>
        <taxon>Actinomycetota</taxon>
        <taxon>Actinomycetes</taxon>
        <taxon>Mycobacteriales</taxon>
        <taxon>Nocardiaceae</taxon>
        <taxon>Nocardia</taxon>
    </lineage>
</organism>
<name>A0A7G1KEL9_9NOCA</name>